<reference evidence="1" key="1">
    <citation type="submission" date="2014-11" db="EMBL/GenBank/DDBJ databases">
        <authorList>
            <person name="Amaro Gonzalez C."/>
        </authorList>
    </citation>
    <scope>NUCLEOTIDE SEQUENCE</scope>
</reference>
<evidence type="ECO:0000313" key="1">
    <source>
        <dbReference type="EMBL" id="JAI03681.1"/>
    </source>
</evidence>
<dbReference type="EMBL" id="GBXM01004897">
    <property type="protein sequence ID" value="JAI03681.1"/>
    <property type="molecule type" value="Transcribed_RNA"/>
</dbReference>
<dbReference type="AlphaFoldDB" id="A0A0E9XPA2"/>
<sequence>MDIVYKTKADIPCTFHE</sequence>
<organism evidence="1">
    <name type="scientific">Anguilla anguilla</name>
    <name type="common">European freshwater eel</name>
    <name type="synonym">Muraena anguilla</name>
    <dbReference type="NCBI Taxonomy" id="7936"/>
    <lineage>
        <taxon>Eukaryota</taxon>
        <taxon>Metazoa</taxon>
        <taxon>Chordata</taxon>
        <taxon>Craniata</taxon>
        <taxon>Vertebrata</taxon>
        <taxon>Euteleostomi</taxon>
        <taxon>Actinopterygii</taxon>
        <taxon>Neopterygii</taxon>
        <taxon>Teleostei</taxon>
        <taxon>Anguilliformes</taxon>
        <taxon>Anguillidae</taxon>
        <taxon>Anguilla</taxon>
    </lineage>
</organism>
<accession>A0A0E9XPA2</accession>
<protein>
    <submittedName>
        <fullName evidence="1">Uncharacterized protein</fullName>
    </submittedName>
</protein>
<reference evidence="1" key="2">
    <citation type="journal article" date="2015" name="Fish Shellfish Immunol.">
        <title>Early steps in the European eel (Anguilla anguilla)-Vibrio vulnificus interaction in the gills: Role of the RtxA13 toxin.</title>
        <authorList>
            <person name="Callol A."/>
            <person name="Pajuelo D."/>
            <person name="Ebbesson L."/>
            <person name="Teles M."/>
            <person name="MacKenzie S."/>
            <person name="Amaro C."/>
        </authorList>
    </citation>
    <scope>NUCLEOTIDE SEQUENCE</scope>
</reference>
<name>A0A0E9XPA2_ANGAN</name>
<proteinExistence type="predicted"/>